<dbReference type="InterPro" id="IPR036962">
    <property type="entry name" value="Glyco_hydro_3_N_sf"/>
</dbReference>
<evidence type="ECO:0000313" key="6">
    <source>
        <dbReference type="EMBL" id="PNP60189.1"/>
    </source>
</evidence>
<comment type="similarity">
    <text evidence="1">Belongs to the glycosyl hydrolase 3 family.</text>
</comment>
<sequence>MSDARDMGLQLSRTARVSSTMANSISGSSADKFELDPLWQNLDWAIGQMLLMGWDGTQVTPQIRSLIEDHHLGSIILTAKNLKSAHHTAMLVQELQMIAKNSGHPQPLLIAVDQENGGVNSLFDEDYVCQFPSAMAIAATGSLELSYEVNKATATEIAACGVNLMLGPVLDVLNNARYQVIGVRAAGDDPQEVSQYGLAALSGIRDAGVASCGKHFPSYGNLDFLGSNLDVPIITQTLEELSLSALVPFRNAISSGKLDGMFIGGCGISNPSMNVSHACLSDQVVDDLLRNELGFKGVAISECLEMEALSQDLGVQNGVVMAVEAGCDIVLLCRAYDVQLEAIKGLKLGYENGIITKERIFTSLRRIFHLKSTCTSWAKALNPPGINLLSQIRPSHLALSRRAYDDSITIVRDKEKLLPLSLSMHPGEELLLLTPLVKPLPASSLTKSLLESKSDASMITTMHDRWSHQIRERSAIMSGEGVFREFGKTLARYRNEKLLHTSYTANGVRPVHENLINRASCIIIFTADANRNLYQAGFTKHVDMMCSMLRSRGQKKQLIVVAVSSPYDFAMDKSIGTYICTYDFTENAMAALVRALVGDSNPVGTMPGTLRKSKKVLKSRQHWLVEEFDSNRDRKGLNDLIRAVHRASDQDFRYLQTTTSDTFVLDNPNIKETHFVVRNSSTQALYGFVATYFLQNVGILGALIVDPTKRNLSIGRSLHRRALKSLTQQRGIKKVQLGSSFPALFLGIPLDIEVTTTKEWFSNSGWDTQFPRRLTNMVIQDLGAWYAPEGLSQSIQRANISFDLIYGVESGDTVMHHVRTYANPEVLELYRTALEESKACGIVRAKDAGGNLLGTIIICRPNSPLARYVPPLVSLGQDIGGLLAPIVPPAPLSTLVLQGLALMGVRQNKGHKATKSVLSWVVDDAFEPLVAMGFDILQTFEEITNSPEM</sequence>
<dbReference type="Pfam" id="PF00933">
    <property type="entry name" value="Glyco_hydro_3"/>
    <property type="match status" value="1"/>
</dbReference>
<dbReference type="SUPFAM" id="SSF55729">
    <property type="entry name" value="Acyl-CoA N-acyltransferases (Nat)"/>
    <property type="match status" value="1"/>
</dbReference>
<protein>
    <recommendedName>
        <fullName evidence="5">Glycoside hydrolase family 3 N-terminal domain-containing protein</fullName>
    </recommendedName>
</protein>
<dbReference type="SUPFAM" id="SSF51445">
    <property type="entry name" value="(Trans)glycosidases"/>
    <property type="match status" value="1"/>
</dbReference>
<reference evidence="6 7" key="1">
    <citation type="submission" date="2017-02" db="EMBL/GenBank/DDBJ databases">
        <title>Genomes of Trichoderma spp. with biocontrol activity.</title>
        <authorList>
            <person name="Gardiner D."/>
            <person name="Kazan K."/>
            <person name="Vos C."/>
            <person name="Harvey P."/>
        </authorList>
    </citation>
    <scope>NUCLEOTIDE SEQUENCE [LARGE SCALE GENOMIC DNA]</scope>
    <source>
        <strain evidence="6 7">Tr1</strain>
    </source>
</reference>
<evidence type="ECO:0000256" key="2">
    <source>
        <dbReference type="ARBA" id="ARBA00022801"/>
    </source>
</evidence>
<keyword evidence="3" id="KW-0325">Glycoprotein</keyword>
<proteinExistence type="inferred from homology"/>
<organism evidence="6 7">
    <name type="scientific">Trichoderma harzianum</name>
    <name type="common">Hypocrea lixii</name>
    <dbReference type="NCBI Taxonomy" id="5544"/>
    <lineage>
        <taxon>Eukaryota</taxon>
        <taxon>Fungi</taxon>
        <taxon>Dikarya</taxon>
        <taxon>Ascomycota</taxon>
        <taxon>Pezizomycotina</taxon>
        <taxon>Sordariomycetes</taxon>
        <taxon>Hypocreomycetidae</taxon>
        <taxon>Hypocreales</taxon>
        <taxon>Hypocreaceae</taxon>
        <taxon>Trichoderma</taxon>
    </lineage>
</organism>
<dbReference type="GO" id="GO:0004553">
    <property type="term" value="F:hydrolase activity, hydrolyzing O-glycosyl compounds"/>
    <property type="evidence" value="ECO:0007669"/>
    <property type="project" value="InterPro"/>
</dbReference>
<feature type="domain" description="Glycoside hydrolase family 3 N-terminal" evidence="5">
    <location>
        <begin position="43"/>
        <end position="369"/>
    </location>
</feature>
<keyword evidence="2" id="KW-0378">Hydrolase</keyword>
<dbReference type="InterPro" id="IPR036881">
    <property type="entry name" value="Glyco_hydro_3_C_sf"/>
</dbReference>
<dbReference type="PANTHER" id="PTHR30480">
    <property type="entry name" value="BETA-HEXOSAMINIDASE-RELATED"/>
    <property type="match status" value="1"/>
</dbReference>
<dbReference type="GO" id="GO:0005975">
    <property type="term" value="P:carbohydrate metabolic process"/>
    <property type="evidence" value="ECO:0007669"/>
    <property type="project" value="InterPro"/>
</dbReference>
<dbReference type="InterPro" id="IPR050226">
    <property type="entry name" value="NagZ_Beta-hexosaminidase"/>
</dbReference>
<dbReference type="InterPro" id="IPR016181">
    <property type="entry name" value="Acyl_CoA_acyltransferase"/>
</dbReference>
<dbReference type="FunFam" id="3.40.50.1700:FF:000013">
    <property type="entry name" value="Glycoside hydrolase family 3 protein"/>
    <property type="match status" value="1"/>
</dbReference>
<dbReference type="Proteomes" id="UP000236290">
    <property type="component" value="Unassembled WGS sequence"/>
</dbReference>
<evidence type="ECO:0000256" key="3">
    <source>
        <dbReference type="ARBA" id="ARBA00023180"/>
    </source>
</evidence>
<evidence type="ECO:0000259" key="5">
    <source>
        <dbReference type="Pfam" id="PF00933"/>
    </source>
</evidence>
<dbReference type="AlphaFoldDB" id="A0A2K0UQY6"/>
<dbReference type="InterPro" id="IPR001764">
    <property type="entry name" value="Glyco_hydro_3_N"/>
</dbReference>
<evidence type="ECO:0000313" key="7">
    <source>
        <dbReference type="Proteomes" id="UP000236290"/>
    </source>
</evidence>
<evidence type="ECO:0000256" key="4">
    <source>
        <dbReference type="ARBA" id="ARBA00023295"/>
    </source>
</evidence>
<evidence type="ECO:0000256" key="1">
    <source>
        <dbReference type="ARBA" id="ARBA00005336"/>
    </source>
</evidence>
<accession>A0A2K0UQY6</accession>
<dbReference type="PANTHER" id="PTHR30480:SF8">
    <property type="entry name" value="PUTATIVE (AFU_ORTHOLOGUE AFUA_8G04060)-RELATED"/>
    <property type="match status" value="1"/>
</dbReference>
<name>A0A2K0UQY6_TRIHA</name>
<dbReference type="GO" id="GO:0009254">
    <property type="term" value="P:peptidoglycan turnover"/>
    <property type="evidence" value="ECO:0007669"/>
    <property type="project" value="TreeGrafter"/>
</dbReference>
<keyword evidence="4" id="KW-0326">Glycosidase</keyword>
<dbReference type="InterPro" id="IPR017853">
    <property type="entry name" value="GH"/>
</dbReference>
<comment type="caution">
    <text evidence="6">The sequence shown here is derived from an EMBL/GenBank/DDBJ whole genome shotgun (WGS) entry which is preliminary data.</text>
</comment>
<dbReference type="Gene3D" id="3.20.20.300">
    <property type="entry name" value="Glycoside hydrolase, family 3, N-terminal domain"/>
    <property type="match status" value="1"/>
</dbReference>
<dbReference type="OrthoDB" id="4215304at2759"/>
<dbReference type="Gene3D" id="3.40.50.1700">
    <property type="entry name" value="Glycoside hydrolase family 3 C-terminal domain"/>
    <property type="match status" value="1"/>
</dbReference>
<dbReference type="EMBL" id="MTYI01000004">
    <property type="protein sequence ID" value="PNP60189.1"/>
    <property type="molecule type" value="Genomic_DNA"/>
</dbReference>
<gene>
    <name evidence="6" type="ORF">THARTR1_00213</name>
</gene>